<evidence type="ECO:0000313" key="3">
    <source>
        <dbReference type="Proteomes" id="UP000594262"/>
    </source>
</evidence>
<protein>
    <submittedName>
        <fullName evidence="2">Uncharacterized protein</fullName>
    </submittedName>
</protein>
<dbReference type="AlphaFoldDB" id="A0A7M5V4A6"/>
<dbReference type="RefSeq" id="XP_066915903.1">
    <property type="nucleotide sequence ID" value="XM_067059802.1"/>
</dbReference>
<name>A0A7M5V4A6_9CNID</name>
<evidence type="ECO:0000313" key="2">
    <source>
        <dbReference type="EnsemblMetazoa" id="CLYHEMP011056.3"/>
    </source>
</evidence>
<keyword evidence="3" id="KW-1185">Reference proteome</keyword>
<keyword evidence="1" id="KW-0175">Coiled coil</keyword>
<dbReference type="Proteomes" id="UP000594262">
    <property type="component" value="Unplaced"/>
</dbReference>
<evidence type="ECO:0000256" key="1">
    <source>
        <dbReference type="SAM" id="Coils"/>
    </source>
</evidence>
<dbReference type="EnsemblMetazoa" id="CLYHEMT011056.3">
    <property type="protein sequence ID" value="CLYHEMP011056.3"/>
    <property type="gene ID" value="CLYHEMG011056"/>
</dbReference>
<organism evidence="2 3">
    <name type="scientific">Clytia hemisphaerica</name>
    <dbReference type="NCBI Taxonomy" id="252671"/>
    <lineage>
        <taxon>Eukaryota</taxon>
        <taxon>Metazoa</taxon>
        <taxon>Cnidaria</taxon>
        <taxon>Hydrozoa</taxon>
        <taxon>Hydroidolina</taxon>
        <taxon>Leptothecata</taxon>
        <taxon>Obeliida</taxon>
        <taxon>Clytiidae</taxon>
        <taxon>Clytia</taxon>
    </lineage>
</organism>
<feature type="coiled-coil region" evidence="1">
    <location>
        <begin position="69"/>
        <end position="244"/>
    </location>
</feature>
<proteinExistence type="predicted"/>
<reference evidence="2" key="1">
    <citation type="submission" date="2021-01" db="UniProtKB">
        <authorList>
            <consortium name="EnsemblMetazoa"/>
        </authorList>
    </citation>
    <scope>IDENTIFICATION</scope>
</reference>
<sequence>MDSQQPSTVQLSVGSPGSLAKAVLVNSAAVLVNSTIAIDLQKAAAQKAVQEDSDGDCNAATTSQHSTLCDAYELKYSKVLKDYENTQEQLQYYKGEAKSQTLLAKTVKDELAEAIAEKDKAKQERIEVLKQYDSFLEEHERKLKVFVQEKDKEVEDLQEKTKNQEETIKLQKQQITEQDSNIAEAQKKIGVFERKIGYKEKTMKTLQNETVFQNNQIAKLKETIEKLQQEQKSLHNNITSLQQKQKSKKWYQPLMFWKKFTSCGGARQRPCQTNNETEFPDIEINVEFVDVAGETSITTI</sequence>
<accession>A0A7M5V4A6</accession>
<dbReference type="GeneID" id="136803048"/>